<dbReference type="EMBL" id="CP034346">
    <property type="protein sequence ID" value="AZS14928.1"/>
    <property type="molecule type" value="Genomic_DNA"/>
</dbReference>
<dbReference type="Pfam" id="PF02057">
    <property type="entry name" value="Glyco_hydro_59"/>
    <property type="match status" value="1"/>
</dbReference>
<dbReference type="Proteomes" id="UP000270678">
    <property type="component" value="Chromosome"/>
</dbReference>
<dbReference type="InterPro" id="IPR033452">
    <property type="entry name" value="GH30_C"/>
</dbReference>
<dbReference type="AlphaFoldDB" id="A0A3Q9I887"/>
<reference evidence="5" key="1">
    <citation type="submission" date="2018-12" db="EMBL/GenBank/DDBJ databases">
        <title>Complete genome sequence of Paenibacillus sp. MBLB1234.</title>
        <authorList>
            <person name="Nam Y.-D."/>
            <person name="Kang J."/>
            <person name="Chung W.-H."/>
            <person name="Park Y.S."/>
        </authorList>
    </citation>
    <scope>NUCLEOTIDE SEQUENCE [LARGE SCALE GENOMIC DNA]</scope>
    <source>
        <strain evidence="5">MBLB1234</strain>
    </source>
</reference>
<protein>
    <submittedName>
        <fullName evidence="4">Cellulosome protein dockerin type I</fullName>
    </submittedName>
</protein>
<dbReference type="KEGG" id="plut:EI981_10960"/>
<gene>
    <name evidence="4" type="ORF">EI981_10960</name>
</gene>
<evidence type="ECO:0000313" key="4">
    <source>
        <dbReference type="EMBL" id="AZS14928.1"/>
    </source>
</evidence>
<feature type="signal peptide" evidence="1">
    <location>
        <begin position="1"/>
        <end position="30"/>
    </location>
</feature>
<dbReference type="SUPFAM" id="SSF51011">
    <property type="entry name" value="Glycosyl hydrolase domain"/>
    <property type="match status" value="1"/>
</dbReference>
<feature type="chain" id="PRO_5018598439" evidence="1">
    <location>
        <begin position="31"/>
        <end position="603"/>
    </location>
</feature>
<organism evidence="4 5">
    <name type="scientific">Paenibacillus lutimineralis</name>
    <dbReference type="NCBI Taxonomy" id="2707005"/>
    <lineage>
        <taxon>Bacteria</taxon>
        <taxon>Bacillati</taxon>
        <taxon>Bacillota</taxon>
        <taxon>Bacilli</taxon>
        <taxon>Bacillales</taxon>
        <taxon>Paenibacillaceae</taxon>
        <taxon>Paenibacillus</taxon>
    </lineage>
</organism>
<evidence type="ECO:0000259" key="3">
    <source>
        <dbReference type="Pfam" id="PF17189"/>
    </source>
</evidence>
<feature type="domain" description="Glycosyl hydrolase family 30 beta sandwich" evidence="3">
    <location>
        <begin position="365"/>
        <end position="452"/>
    </location>
</feature>
<dbReference type="InterPro" id="IPR017853">
    <property type="entry name" value="GH"/>
</dbReference>
<dbReference type="InterPro" id="IPR049161">
    <property type="entry name" value="GH59_cat"/>
</dbReference>
<evidence type="ECO:0000313" key="5">
    <source>
        <dbReference type="Proteomes" id="UP000270678"/>
    </source>
</evidence>
<dbReference type="SUPFAM" id="SSF51445">
    <property type="entry name" value="(Trans)glycosidases"/>
    <property type="match status" value="1"/>
</dbReference>
<dbReference type="PANTHER" id="PTHR42767">
    <property type="entry name" value="ENDO-BETA-1,6-GALACTANASE"/>
    <property type="match status" value="1"/>
</dbReference>
<dbReference type="Pfam" id="PF17189">
    <property type="entry name" value="Glyco_hydro_30C"/>
    <property type="match status" value="1"/>
</dbReference>
<evidence type="ECO:0000259" key="2">
    <source>
        <dbReference type="Pfam" id="PF02057"/>
    </source>
</evidence>
<feature type="domain" description="Glycosyl hydrolase family 59 catalytic" evidence="2">
    <location>
        <begin position="47"/>
        <end position="322"/>
    </location>
</feature>
<keyword evidence="5" id="KW-1185">Reference proteome</keyword>
<sequence length="603" mass="67101">MRTKMVRKLMAAVMSTLLLTVMTMPLTTHAAAADVSINWNDVKQEIDGFGVSQAGWSGAIYDLQEPARSEIMDLLFTQDQGIGLSILRGALFAEFNPAPGQFDFTVRPDQVWVMQQAKARGVDKLVASTWSPPAWMKTNNSTTHGGYLKQENYGDYALLMSKFIKEYKQQFDLDLYAVSIANEPNSMTFLTWDSSEWNSTNFQVFLKDYLKQAMINEGVSQTRVIAGESSWWSEDLIKDSLNDPASAERLDIVGGHNYPIPILNLELPTTPFSTAVSKGKKVWMTEVSKVDSYDPSINSGLKFAKQTHDFMTKAGVNAWMYWTGAIPGDNDEGLINVDKDTSTYKMTKRYYTFGNFSKFIKPGYVRIGATENPKSNVYFSAYKDPATDKFTIVALNTGDATAEVNLIPNGFTAGTLTPYTTDDQLNLAQGPAVAASNGKFQTIIPAHSVVTFVGQKGSPPAPQEQTLVDELDDWFKTSSHTSGLVMDSSNSGYFNGDRSRVKRLNGTTESFVYNLPNISSFRADMYQFSVWDGIAFYVSSDQVNWTKLAHASTPGVYTGSQWYQKTYYSTELPPPGTQYLKIELSGSDSWEKQVSRMTIKYAT</sequence>
<dbReference type="Gene3D" id="3.20.20.80">
    <property type="entry name" value="Glycosidases"/>
    <property type="match status" value="1"/>
</dbReference>
<dbReference type="InterPro" id="IPR039743">
    <property type="entry name" value="6GAL/EXGAL"/>
</dbReference>
<dbReference type="PANTHER" id="PTHR42767:SF1">
    <property type="entry name" value="ENDO-BETA-1,6-GALACTANASE-LIKE DOMAIN-CONTAINING PROTEIN"/>
    <property type="match status" value="1"/>
</dbReference>
<dbReference type="OrthoDB" id="9806701at2"/>
<proteinExistence type="predicted"/>
<dbReference type="RefSeq" id="WP_126998046.1">
    <property type="nucleotide sequence ID" value="NZ_CP034346.1"/>
</dbReference>
<dbReference type="Gene3D" id="2.60.40.1180">
    <property type="entry name" value="Golgi alpha-mannosidase II"/>
    <property type="match status" value="1"/>
</dbReference>
<accession>A0A3Q9I887</accession>
<name>A0A3Q9I887_9BACL</name>
<dbReference type="GO" id="GO:0004553">
    <property type="term" value="F:hydrolase activity, hydrolyzing O-glycosyl compounds"/>
    <property type="evidence" value="ECO:0007669"/>
    <property type="project" value="InterPro"/>
</dbReference>
<dbReference type="InterPro" id="IPR013780">
    <property type="entry name" value="Glyco_hydro_b"/>
</dbReference>
<keyword evidence="1" id="KW-0732">Signal</keyword>
<evidence type="ECO:0000256" key="1">
    <source>
        <dbReference type="SAM" id="SignalP"/>
    </source>
</evidence>